<dbReference type="Proteomes" id="UP000179807">
    <property type="component" value="Unassembled WGS sequence"/>
</dbReference>
<sequence length="316" mass="37300">MSSEPVSRPPIEQCEEKFRGVVQSFIGIFYAFINYVVDPNHDINKFLENTVKSYKSNTFNDVYYQLREFLKLFNYDENEINDLTNDYLLFWSQCIQAMFDMNMAIFDQSKHKLDERLDENIIKLQSTLGELYNQCQQVNQSLKQENSNLKHQNADMKGENQKLKDENQILKDENQKLQDENLGLKDNNLKLKEDIINLKNCLQQAEEMQNSFDKINKQLTEKKSQYNLLLNHYEQKNEEMENLRNLHKTSLTIANQNMSKIIQETTKNIFEQAQSIIDHVNEDLETKGMETYDFNLNDCVKDYTELINSGAMFRAS</sequence>
<dbReference type="GeneID" id="94826625"/>
<keyword evidence="1" id="KW-0175">Coiled coil</keyword>
<feature type="coiled-coil region" evidence="1">
    <location>
        <begin position="132"/>
        <end position="250"/>
    </location>
</feature>
<comment type="caution">
    <text evidence="2">The sequence shown here is derived from an EMBL/GenBank/DDBJ whole genome shotgun (WGS) entry which is preliminary data.</text>
</comment>
<organism evidence="2 3">
    <name type="scientific">Tritrichomonas foetus</name>
    <dbReference type="NCBI Taxonomy" id="1144522"/>
    <lineage>
        <taxon>Eukaryota</taxon>
        <taxon>Metamonada</taxon>
        <taxon>Parabasalia</taxon>
        <taxon>Tritrichomonadida</taxon>
        <taxon>Tritrichomonadidae</taxon>
        <taxon>Tritrichomonas</taxon>
    </lineage>
</organism>
<protein>
    <submittedName>
        <fullName evidence="2">Uncharacterized protein</fullName>
    </submittedName>
</protein>
<dbReference type="AlphaFoldDB" id="A0A1J4KFF8"/>
<proteinExistence type="predicted"/>
<evidence type="ECO:0000256" key="1">
    <source>
        <dbReference type="SAM" id="Coils"/>
    </source>
</evidence>
<dbReference type="EMBL" id="MLAK01000627">
    <property type="protein sequence ID" value="OHT09915.1"/>
    <property type="molecule type" value="Genomic_DNA"/>
</dbReference>
<name>A0A1J4KFF8_9EUKA</name>
<keyword evidence="3" id="KW-1185">Reference proteome</keyword>
<evidence type="ECO:0000313" key="3">
    <source>
        <dbReference type="Proteomes" id="UP000179807"/>
    </source>
</evidence>
<evidence type="ECO:0000313" key="2">
    <source>
        <dbReference type="EMBL" id="OHT09915.1"/>
    </source>
</evidence>
<reference evidence="2" key="1">
    <citation type="submission" date="2016-10" db="EMBL/GenBank/DDBJ databases">
        <authorList>
            <person name="Benchimol M."/>
            <person name="Almeida L.G."/>
            <person name="Vasconcelos A.T."/>
            <person name="Perreira-Neves A."/>
            <person name="Rosa I.A."/>
            <person name="Tasca T."/>
            <person name="Bogo M.R."/>
            <person name="de Souza W."/>
        </authorList>
    </citation>
    <scope>NUCLEOTIDE SEQUENCE [LARGE SCALE GENOMIC DNA]</scope>
    <source>
        <strain evidence="2">K</strain>
    </source>
</reference>
<dbReference type="VEuPathDB" id="TrichDB:TRFO_04471"/>
<gene>
    <name evidence="2" type="ORF">TRFO_04471</name>
</gene>
<dbReference type="RefSeq" id="XP_068363051.1">
    <property type="nucleotide sequence ID" value="XM_068491921.1"/>
</dbReference>
<accession>A0A1J4KFF8</accession>